<keyword evidence="1" id="KW-1133">Transmembrane helix</keyword>
<dbReference type="RefSeq" id="WP_132520170.1">
    <property type="nucleotide sequence ID" value="NZ_SMKP01000328.1"/>
</dbReference>
<sequence>MVYLAGGVVIASVLTVANLLLTFGVIRRLREHTELLSARSTMGAPDLLLGVGESPDSFTAVTTNDEQVSRETLAGEQLVGFFTPGCEPCKEKAPLFAERAAARGRTNTLAVVIGEPDEVGEFVTMFEPVARVVVESTMDAGSVAGAFKVKGFPAACVLDGDGVVTVSGLDLAQAAEPSLVS</sequence>
<feature type="transmembrane region" description="Helical" evidence="1">
    <location>
        <begin position="6"/>
        <end position="26"/>
    </location>
</feature>
<dbReference type="AlphaFoldDB" id="A0A4R4VSY5"/>
<dbReference type="OrthoDB" id="128449at2"/>
<comment type="caution">
    <text evidence="2">The sequence shown here is derived from an EMBL/GenBank/DDBJ whole genome shotgun (WGS) entry which is preliminary data.</text>
</comment>
<dbReference type="SUPFAM" id="SSF52833">
    <property type="entry name" value="Thioredoxin-like"/>
    <property type="match status" value="1"/>
</dbReference>
<gene>
    <name evidence="2" type="ORF">E1294_50775</name>
</gene>
<organism evidence="2 3">
    <name type="scientific">Nonomuraea diastatica</name>
    <dbReference type="NCBI Taxonomy" id="1848329"/>
    <lineage>
        <taxon>Bacteria</taxon>
        <taxon>Bacillati</taxon>
        <taxon>Actinomycetota</taxon>
        <taxon>Actinomycetes</taxon>
        <taxon>Streptosporangiales</taxon>
        <taxon>Streptosporangiaceae</taxon>
        <taxon>Nonomuraea</taxon>
    </lineage>
</organism>
<dbReference type="Proteomes" id="UP000294543">
    <property type="component" value="Unassembled WGS sequence"/>
</dbReference>
<evidence type="ECO:0000313" key="3">
    <source>
        <dbReference type="Proteomes" id="UP000294543"/>
    </source>
</evidence>
<dbReference type="InterPro" id="IPR017937">
    <property type="entry name" value="Thioredoxin_CS"/>
</dbReference>
<dbReference type="InterPro" id="IPR036249">
    <property type="entry name" value="Thioredoxin-like_sf"/>
</dbReference>
<dbReference type="EMBL" id="SMKP01000328">
    <property type="protein sequence ID" value="TDD03350.1"/>
    <property type="molecule type" value="Genomic_DNA"/>
</dbReference>
<evidence type="ECO:0000256" key="1">
    <source>
        <dbReference type="SAM" id="Phobius"/>
    </source>
</evidence>
<keyword evidence="1" id="KW-0472">Membrane</keyword>
<evidence type="ECO:0000313" key="2">
    <source>
        <dbReference type="EMBL" id="TDD03350.1"/>
    </source>
</evidence>
<proteinExistence type="predicted"/>
<accession>A0A4R4VSY5</accession>
<keyword evidence="3" id="KW-1185">Reference proteome</keyword>
<protein>
    <submittedName>
        <fullName evidence="2">Redoxin domain-containing protein</fullName>
    </submittedName>
</protein>
<name>A0A4R4VSY5_9ACTN</name>
<keyword evidence="1" id="KW-0812">Transmembrane</keyword>
<reference evidence="2 3" key="1">
    <citation type="submission" date="2019-03" db="EMBL/GenBank/DDBJ databases">
        <title>Draft genome sequences of novel Actinobacteria.</title>
        <authorList>
            <person name="Sahin N."/>
            <person name="Ay H."/>
            <person name="Saygin H."/>
        </authorList>
    </citation>
    <scope>NUCLEOTIDE SEQUENCE [LARGE SCALE GENOMIC DNA]</scope>
    <source>
        <strain evidence="2 3">KC712</strain>
    </source>
</reference>
<dbReference type="PROSITE" id="PS00194">
    <property type="entry name" value="THIOREDOXIN_1"/>
    <property type="match status" value="1"/>
</dbReference>
<dbReference type="Gene3D" id="3.40.30.10">
    <property type="entry name" value="Glutaredoxin"/>
    <property type="match status" value="1"/>
</dbReference>